<reference evidence="1" key="1">
    <citation type="submission" date="2019-11" db="EMBL/GenBank/DDBJ databases">
        <authorList>
            <person name="Feng L."/>
        </authorList>
    </citation>
    <scope>NUCLEOTIDE SEQUENCE</scope>
    <source>
        <strain evidence="1">VrattiLFYP33</strain>
    </source>
</reference>
<organism evidence="1">
    <name type="scientific">Veillonella ratti</name>
    <dbReference type="NCBI Taxonomy" id="103892"/>
    <lineage>
        <taxon>Bacteria</taxon>
        <taxon>Bacillati</taxon>
        <taxon>Bacillota</taxon>
        <taxon>Negativicutes</taxon>
        <taxon>Veillonellales</taxon>
        <taxon>Veillonellaceae</taxon>
        <taxon>Veillonella</taxon>
    </lineage>
</organism>
<dbReference type="EMBL" id="CACRUX010000012">
    <property type="protein sequence ID" value="VYT72451.1"/>
    <property type="molecule type" value="Genomic_DNA"/>
</dbReference>
<evidence type="ECO:0000313" key="1">
    <source>
        <dbReference type="EMBL" id="VYT72451.1"/>
    </source>
</evidence>
<sequence>MKRDSYAASTLWDWYLTESDKIKAYCRELKVTEDVRMGATTTLRNAFQQYLDDLSVYPLGHPVHAIDYSVWASITSNNIKDAIIEGRVPNRRCVHTIKFGAGD</sequence>
<dbReference type="AlphaFoldDB" id="A0A6N2YZW8"/>
<proteinExistence type="predicted"/>
<protein>
    <submittedName>
        <fullName evidence="1">Uncharacterized protein</fullName>
    </submittedName>
</protein>
<name>A0A6N2YZW8_9FIRM</name>
<accession>A0A6N2YZW8</accession>
<gene>
    <name evidence="1" type="ORF">VRLFYP33_00373</name>
</gene>